<proteinExistence type="predicted"/>
<dbReference type="HOGENOM" id="CLU_1310403_0_0_1"/>
<gene>
    <name evidence="1" type="ORF">DI09_46p100</name>
</gene>
<dbReference type="GeneID" id="25260044"/>
<sequence length="210" mass="23077">MAQWVSMGPPEAALRRLGGRLRALLKSEKGEDAVTLSVKIMKKIDTPPTEDVLTLPKGDGVGFKKAEDSMALPVAKVFPCSSRVLPTFESILAYASISKPPPPPPAWGSQWIRRLMDRDWIRHIMRQKASRKLGHVDTVKPLNGARVTAIVGIHGWAVTQKILQNLIGMPCSSELYTTQMAAALRRGHITNNMTKTSSHTGVDEHIVIEV</sequence>
<dbReference type="AlphaFoldDB" id="A0A098VPZ9"/>
<evidence type="ECO:0000313" key="1">
    <source>
        <dbReference type="EMBL" id="KGG51060.1"/>
    </source>
</evidence>
<dbReference type="EMBL" id="JMKJ01000410">
    <property type="protein sequence ID" value="KGG51060.1"/>
    <property type="molecule type" value="Genomic_DNA"/>
</dbReference>
<organism evidence="1 2">
    <name type="scientific">Mitosporidium daphniae</name>
    <dbReference type="NCBI Taxonomy" id="1485682"/>
    <lineage>
        <taxon>Eukaryota</taxon>
        <taxon>Fungi</taxon>
        <taxon>Fungi incertae sedis</taxon>
        <taxon>Microsporidia</taxon>
        <taxon>Mitosporidium</taxon>
    </lineage>
</organism>
<dbReference type="Proteomes" id="UP000029725">
    <property type="component" value="Unassembled WGS sequence"/>
</dbReference>
<comment type="caution">
    <text evidence="1">The sequence shown here is derived from an EMBL/GenBank/DDBJ whole genome shotgun (WGS) entry which is preliminary data.</text>
</comment>
<accession>A0A098VPZ9</accession>
<reference evidence="1 2" key="1">
    <citation type="submission" date="2014-04" db="EMBL/GenBank/DDBJ databases">
        <title>A new species of microsporidia sheds light on the evolution of extreme parasitism.</title>
        <authorList>
            <person name="Haag K.L."/>
            <person name="James T.Y."/>
            <person name="Larsson R."/>
            <person name="Schaer T.M."/>
            <person name="Refardt D."/>
            <person name="Pombert J.-F."/>
            <person name="Ebert D."/>
        </authorList>
    </citation>
    <scope>NUCLEOTIDE SEQUENCE [LARGE SCALE GENOMIC DNA]</scope>
    <source>
        <strain evidence="1 2">UGP3</strain>
        <tissue evidence="1">Spores</tissue>
    </source>
</reference>
<dbReference type="RefSeq" id="XP_013237487.1">
    <property type="nucleotide sequence ID" value="XM_013382033.1"/>
</dbReference>
<evidence type="ECO:0000313" key="2">
    <source>
        <dbReference type="Proteomes" id="UP000029725"/>
    </source>
</evidence>
<protein>
    <submittedName>
        <fullName evidence="1">Uncharacterized protein</fullName>
    </submittedName>
</protein>
<keyword evidence="2" id="KW-1185">Reference proteome</keyword>
<dbReference type="VEuPathDB" id="MicrosporidiaDB:DI09_46p100"/>
<name>A0A098VPZ9_9MICR</name>